<evidence type="ECO:0000256" key="8">
    <source>
        <dbReference type="ARBA" id="ARBA00023054"/>
    </source>
</evidence>
<dbReference type="Pfam" id="PF00052">
    <property type="entry name" value="Laminin_B"/>
    <property type="match status" value="1"/>
</dbReference>
<evidence type="ECO:0000256" key="14">
    <source>
        <dbReference type="SAM" id="SignalP"/>
    </source>
</evidence>
<feature type="signal peptide" evidence="14">
    <location>
        <begin position="1"/>
        <end position="25"/>
    </location>
</feature>
<evidence type="ECO:0000313" key="19">
    <source>
        <dbReference type="EMBL" id="PIK48845.1"/>
    </source>
</evidence>
<feature type="domain" description="Laminin N-terminal" evidence="18">
    <location>
        <begin position="28"/>
        <end position="264"/>
    </location>
</feature>
<feature type="disulfide bond" evidence="12">
    <location>
        <begin position="396"/>
        <end position="405"/>
    </location>
</feature>
<feature type="domain" description="Laminin EGF-like" evidence="15">
    <location>
        <begin position="1178"/>
        <end position="1228"/>
    </location>
</feature>
<evidence type="ECO:0000256" key="13">
    <source>
        <dbReference type="SAM" id="Coils"/>
    </source>
</evidence>
<evidence type="ECO:0000256" key="5">
    <source>
        <dbReference type="ARBA" id="ARBA00022737"/>
    </source>
</evidence>
<feature type="disulfide bond" evidence="12">
    <location>
        <begin position="1401"/>
        <end position="1410"/>
    </location>
</feature>
<feature type="domain" description="Laminin EGF-like" evidence="15">
    <location>
        <begin position="783"/>
        <end position="831"/>
    </location>
</feature>
<comment type="caution">
    <text evidence="12">Lacks conserved residue(s) required for the propagation of feature annotation.</text>
</comment>
<evidence type="ECO:0000259" key="17">
    <source>
        <dbReference type="PROSITE" id="PS51116"/>
    </source>
</evidence>
<feature type="domain" description="Laminin EGF-like" evidence="15">
    <location>
        <begin position="733"/>
        <end position="782"/>
    </location>
</feature>
<dbReference type="PROSITE" id="PS51116">
    <property type="entry name" value="LAMININ_IVB"/>
    <property type="match status" value="1"/>
</dbReference>
<comment type="subcellular location">
    <subcellularLocation>
        <location evidence="1">Secreted</location>
        <location evidence="1">Extracellular space</location>
        <location evidence="1">Extracellular matrix</location>
        <location evidence="1">Basement membrane</location>
    </subcellularLocation>
</comment>
<dbReference type="SUPFAM" id="SSF57196">
    <property type="entry name" value="EGF/Laminin"/>
    <property type="match status" value="8"/>
</dbReference>
<dbReference type="Pfam" id="PF00053">
    <property type="entry name" value="EGF_laminin"/>
    <property type="match status" value="14"/>
</dbReference>
<dbReference type="PROSITE" id="PS51117">
    <property type="entry name" value="LAMININ_NTER"/>
    <property type="match status" value="1"/>
</dbReference>
<feature type="domain" description="Laminin IV type A" evidence="16">
    <location>
        <begin position="939"/>
        <end position="1143"/>
    </location>
</feature>
<dbReference type="InterPro" id="IPR013015">
    <property type="entry name" value="Laminin_IV_B"/>
</dbReference>
<feature type="domain" description="Laminin EGF-like" evidence="15">
    <location>
        <begin position="374"/>
        <end position="425"/>
    </location>
</feature>
<feature type="disulfide bond" evidence="12">
    <location>
        <begin position="1350"/>
        <end position="1359"/>
    </location>
</feature>
<dbReference type="GO" id="GO:0005604">
    <property type="term" value="C:basement membrane"/>
    <property type="evidence" value="ECO:0007669"/>
    <property type="project" value="UniProtKB-SubCell"/>
</dbReference>
<dbReference type="GO" id="GO:0009887">
    <property type="term" value="P:animal organ morphogenesis"/>
    <property type="evidence" value="ECO:0007669"/>
    <property type="project" value="TreeGrafter"/>
</dbReference>
<dbReference type="SMART" id="SM00181">
    <property type="entry name" value="EGF"/>
    <property type="match status" value="5"/>
</dbReference>
<keyword evidence="3" id="KW-0272">Extracellular matrix</keyword>
<keyword evidence="7" id="KW-0130">Cell adhesion</keyword>
<keyword evidence="6" id="KW-0084">Basement membrane</keyword>
<keyword evidence="11 12" id="KW-0424">Laminin EGF-like domain</keyword>
<dbReference type="InterPro" id="IPR002049">
    <property type="entry name" value="LE_dom"/>
</dbReference>
<reference evidence="19 20" key="1">
    <citation type="journal article" date="2017" name="PLoS Biol.">
        <title>The sea cucumber genome provides insights into morphological evolution and visceral regeneration.</title>
        <authorList>
            <person name="Zhang X."/>
            <person name="Sun L."/>
            <person name="Yuan J."/>
            <person name="Sun Y."/>
            <person name="Gao Y."/>
            <person name="Zhang L."/>
            <person name="Li S."/>
            <person name="Dai H."/>
            <person name="Hamel J.F."/>
            <person name="Liu C."/>
            <person name="Yu Y."/>
            <person name="Liu S."/>
            <person name="Lin W."/>
            <person name="Guo K."/>
            <person name="Jin S."/>
            <person name="Xu P."/>
            <person name="Storey K.B."/>
            <person name="Huan P."/>
            <person name="Zhang T."/>
            <person name="Zhou Y."/>
            <person name="Zhang J."/>
            <person name="Lin C."/>
            <person name="Li X."/>
            <person name="Xing L."/>
            <person name="Huo D."/>
            <person name="Sun M."/>
            <person name="Wang L."/>
            <person name="Mercier A."/>
            <person name="Li F."/>
            <person name="Yang H."/>
            <person name="Xiang J."/>
        </authorList>
    </citation>
    <scope>NUCLEOTIDE SEQUENCE [LARGE SCALE GENOMIC DNA]</scope>
    <source>
        <strain evidence="19">Shaxun</strain>
        <tissue evidence="19">Muscle</tissue>
    </source>
</reference>
<protein>
    <submittedName>
        <fullName evidence="19">Putative laminin subunit gamma-1 isoform X1</fullName>
    </submittedName>
</protein>
<dbReference type="PANTHER" id="PTHR10574">
    <property type="entry name" value="NETRIN/LAMININ-RELATED"/>
    <property type="match status" value="1"/>
</dbReference>
<evidence type="ECO:0000256" key="6">
    <source>
        <dbReference type="ARBA" id="ARBA00022869"/>
    </source>
</evidence>
<dbReference type="SMART" id="SM00180">
    <property type="entry name" value="EGF_Lam"/>
    <property type="match status" value="14"/>
</dbReference>
<dbReference type="SMART" id="SM00281">
    <property type="entry name" value="LamB"/>
    <property type="match status" value="1"/>
</dbReference>
<keyword evidence="10" id="KW-0325">Glycoprotein</keyword>
<dbReference type="EMBL" id="MRZV01000498">
    <property type="protein sequence ID" value="PIK48845.1"/>
    <property type="molecule type" value="Genomic_DNA"/>
</dbReference>
<name>A0A2G8KLK1_STIJA</name>
<feature type="disulfide bond" evidence="12">
    <location>
        <begin position="804"/>
        <end position="813"/>
    </location>
</feature>
<evidence type="ECO:0000259" key="15">
    <source>
        <dbReference type="PROSITE" id="PS50027"/>
    </source>
</evidence>
<evidence type="ECO:0000259" key="16">
    <source>
        <dbReference type="PROSITE" id="PS51115"/>
    </source>
</evidence>
<keyword evidence="5" id="KW-0677">Repeat</keyword>
<accession>A0A2G8KLK1</accession>
<organism evidence="19 20">
    <name type="scientific">Stichopus japonicus</name>
    <name type="common">Sea cucumber</name>
    <dbReference type="NCBI Taxonomy" id="307972"/>
    <lineage>
        <taxon>Eukaryota</taxon>
        <taxon>Metazoa</taxon>
        <taxon>Echinodermata</taxon>
        <taxon>Eleutherozoa</taxon>
        <taxon>Echinozoa</taxon>
        <taxon>Holothuroidea</taxon>
        <taxon>Aspidochirotacea</taxon>
        <taxon>Aspidochirotida</taxon>
        <taxon>Stichopodidae</taxon>
        <taxon>Apostichopus</taxon>
    </lineage>
</organism>
<dbReference type="Pfam" id="PF00055">
    <property type="entry name" value="Laminin_N"/>
    <property type="match status" value="1"/>
</dbReference>
<dbReference type="OrthoDB" id="5985440at2759"/>
<dbReference type="Gene3D" id="2.170.300.10">
    <property type="entry name" value="Tie2 ligand-binding domain superfamily"/>
    <property type="match status" value="1"/>
</dbReference>
<evidence type="ECO:0000256" key="10">
    <source>
        <dbReference type="ARBA" id="ARBA00023180"/>
    </source>
</evidence>
<dbReference type="GO" id="GO:0007155">
    <property type="term" value="P:cell adhesion"/>
    <property type="evidence" value="ECO:0007669"/>
    <property type="project" value="UniProtKB-KW"/>
</dbReference>
<keyword evidence="8 13" id="KW-0175">Coiled coil</keyword>
<feature type="chain" id="PRO_5013836087" evidence="14">
    <location>
        <begin position="26"/>
        <end position="2026"/>
    </location>
</feature>
<feature type="disulfide bond" evidence="12">
    <location>
        <begin position="852"/>
        <end position="861"/>
    </location>
</feature>
<dbReference type="PANTHER" id="PTHR10574:SF436">
    <property type="entry name" value="LAMININ SUBUNIT ALPHA-2"/>
    <property type="match status" value="1"/>
</dbReference>
<evidence type="ECO:0000256" key="7">
    <source>
        <dbReference type="ARBA" id="ARBA00022889"/>
    </source>
</evidence>
<keyword evidence="4 14" id="KW-0732">Signal</keyword>
<evidence type="ECO:0000256" key="1">
    <source>
        <dbReference type="ARBA" id="ARBA00004302"/>
    </source>
</evidence>
<dbReference type="FunFam" id="2.10.25.10:FF:000188">
    <property type="entry name" value="Laminin subunit gamma 2"/>
    <property type="match status" value="1"/>
</dbReference>
<dbReference type="PRINTS" id="PR00011">
    <property type="entry name" value="EGFLAMININ"/>
</dbReference>
<feature type="disulfide bond" evidence="12">
    <location>
        <begin position="785"/>
        <end position="802"/>
    </location>
</feature>
<dbReference type="InterPro" id="IPR056863">
    <property type="entry name" value="LMN_ATRN_NET-like_EGF"/>
</dbReference>
<dbReference type="FunFam" id="2.10.25.10:FF:000011">
    <property type="entry name" value="Cadherin EGF LAG seven-pass G-type receptor"/>
    <property type="match status" value="1"/>
</dbReference>
<dbReference type="Proteomes" id="UP000230750">
    <property type="component" value="Unassembled WGS sequence"/>
</dbReference>
<gene>
    <name evidence="19" type="ORF">BSL78_14281</name>
</gene>
<dbReference type="PROSITE" id="PS01248">
    <property type="entry name" value="EGF_LAM_1"/>
    <property type="match status" value="7"/>
</dbReference>
<feature type="domain" description="Laminin EGF-like" evidence="15">
    <location>
        <begin position="1378"/>
        <end position="1426"/>
    </location>
</feature>
<feature type="disulfide bond" evidence="12">
    <location>
        <begin position="783"/>
        <end position="795"/>
    </location>
</feature>
<dbReference type="InterPro" id="IPR000742">
    <property type="entry name" value="EGF"/>
</dbReference>
<dbReference type="FunFam" id="2.10.25.10:FF:000090">
    <property type="entry name" value="laminin subunit alpha"/>
    <property type="match status" value="2"/>
</dbReference>
<evidence type="ECO:0000256" key="3">
    <source>
        <dbReference type="ARBA" id="ARBA00022530"/>
    </source>
</evidence>
<comment type="caution">
    <text evidence="19">The sequence shown here is derived from an EMBL/GenBank/DDBJ whole genome shotgun (WGS) entry which is preliminary data.</text>
</comment>
<dbReference type="PROSITE" id="PS00022">
    <property type="entry name" value="EGF_1"/>
    <property type="match status" value="1"/>
</dbReference>
<evidence type="ECO:0000313" key="20">
    <source>
        <dbReference type="Proteomes" id="UP000230750"/>
    </source>
</evidence>
<feature type="domain" description="Laminin IV type B" evidence="17">
    <location>
        <begin position="527"/>
        <end position="727"/>
    </location>
</feature>
<feature type="domain" description="Laminin EGF-like" evidence="15">
    <location>
        <begin position="832"/>
        <end position="878"/>
    </location>
</feature>
<dbReference type="InterPro" id="IPR050440">
    <property type="entry name" value="Laminin/Netrin_ECM"/>
</dbReference>
<feature type="disulfide bond" evidence="12">
    <location>
        <begin position="832"/>
        <end position="844"/>
    </location>
</feature>
<dbReference type="GO" id="GO:0009888">
    <property type="term" value="P:tissue development"/>
    <property type="evidence" value="ECO:0007669"/>
    <property type="project" value="TreeGrafter"/>
</dbReference>
<evidence type="ECO:0000259" key="18">
    <source>
        <dbReference type="PROSITE" id="PS51117"/>
    </source>
</evidence>
<dbReference type="FunFam" id="2.10.25.10:FF:000135">
    <property type="entry name" value="Laminin subunit beta 4"/>
    <property type="match status" value="1"/>
</dbReference>
<feature type="domain" description="Laminin EGF-like" evidence="15">
    <location>
        <begin position="1331"/>
        <end position="1377"/>
    </location>
</feature>
<dbReference type="PROSITE" id="PS50027">
    <property type="entry name" value="EGF_LAM_2"/>
    <property type="match status" value="7"/>
</dbReference>
<keyword evidence="9 12" id="KW-1015">Disulfide bond</keyword>
<dbReference type="Gene3D" id="2.60.120.260">
    <property type="entry name" value="Galactose-binding domain-like"/>
    <property type="match status" value="1"/>
</dbReference>
<dbReference type="InterPro" id="IPR008211">
    <property type="entry name" value="Laminin_N"/>
</dbReference>
<dbReference type="Pfam" id="PF24973">
    <property type="entry name" value="EGF_LMN_ATRN"/>
    <property type="match status" value="1"/>
</dbReference>
<feature type="coiled-coil region" evidence="13">
    <location>
        <begin position="1972"/>
        <end position="2022"/>
    </location>
</feature>
<dbReference type="CDD" id="cd00055">
    <property type="entry name" value="EGF_Lam"/>
    <property type="match status" value="12"/>
</dbReference>
<dbReference type="SMART" id="SM00136">
    <property type="entry name" value="LamNT"/>
    <property type="match status" value="1"/>
</dbReference>
<evidence type="ECO:0000256" key="2">
    <source>
        <dbReference type="ARBA" id="ARBA00022525"/>
    </source>
</evidence>
<keyword evidence="20" id="KW-1185">Reference proteome</keyword>
<evidence type="ECO:0000256" key="4">
    <source>
        <dbReference type="ARBA" id="ARBA00022729"/>
    </source>
</evidence>
<evidence type="ECO:0000256" key="9">
    <source>
        <dbReference type="ARBA" id="ARBA00023157"/>
    </source>
</evidence>
<evidence type="ECO:0000256" key="11">
    <source>
        <dbReference type="ARBA" id="ARBA00023292"/>
    </source>
</evidence>
<dbReference type="InterPro" id="IPR000034">
    <property type="entry name" value="Laminin_IV"/>
</dbReference>
<dbReference type="STRING" id="307972.A0A2G8KLK1"/>
<dbReference type="Gene3D" id="2.10.25.10">
    <property type="entry name" value="Laminin"/>
    <property type="match status" value="11"/>
</dbReference>
<keyword evidence="2" id="KW-0964">Secreted</keyword>
<feature type="disulfide bond" evidence="12">
    <location>
        <begin position="755"/>
        <end position="764"/>
    </location>
</feature>
<feature type="disulfide bond" evidence="12">
    <location>
        <begin position="1198"/>
        <end position="1207"/>
    </location>
</feature>
<dbReference type="PROSITE" id="PS51115">
    <property type="entry name" value="LAMININ_IVA"/>
    <property type="match status" value="1"/>
</dbReference>
<evidence type="ECO:0000256" key="12">
    <source>
        <dbReference type="PROSITE-ProRule" id="PRU00460"/>
    </source>
</evidence>
<sequence>MDFQRIAVYLTSVYCFLVVLPSINGDCADRACFPPSPDLVSQESGRSVVANSTCGDPPEVTLEKLTNVQVTCNSSDPDLARHVENLFDHNILIAGSMYFRPVLRTWWQSQTGAENVILSLSLGDTFLFQATQLVFQSLRPNSLVIEKSEDHGQTWAPLRYYARSCAVSFPDVAFLAQDAFEENHNVVSGCMQRYYYGDAASFDSSNELQQVLYNPVSELGARFYQQDVLEFFRFTDIRINLVKPGSSDAGRDYFAVADWSVTGHCLCYGHAEKCIGQNEASCVCEHNTMGQHCDQCKPLYNNKPWEAAFMGHPNECEDCGCSGRSTSCTYNEVKGYGVCDNCTENSTGEKCDHCIEDFFINPGTGEADPFCIPCNCTAIGIVPGSVCNETQGQCVCKENVQGRQCHECKDSYYQLDRRNDQGCQNESKFHIFLCATVILEALTEHPTSVISSTVNVSVRPTWKELECDLCKPGFFNLSLADPDGCTPCDCNGGGALSNTCNNLTGLCDCKMNIGGRSCDVVDSGFYVPLLDGIKIEAELLDTLQMASLLERPETAMPKSSGRGLLLVPAATSLTYPSMTVPRTQRYDIVVRYSTPSISSNNRLSLSAPGNTISYSCAGSGSILEPPQLTFDLSETTNLSAVSIGQACLAAGIVYEPNFTAGASLGSGLAIDTFVFLPVLADLSVYTESGNESLFIESCWEDAKVSDGVLRSEGNCSKVEFVVMAELYNGAIGCTCNVSGSSNSASCDPLGGQCDCLPGVSGRECDYCSAYHYDFMPGVGCQVCNCDPFGSQEQSCYLSGGVCDCKANVTGDRCDQCLPEHYGLNSGTGCAPCLCEPLYSLHNQCNQTGQCDCKPGVSGLTCSTCLTGFFNLTSEGCQECLCNPLGSRDGICRLDGQCDCLEAAVGLKCDTCPDNTYSFGPYSERGCLDCICSGHSVNCSMAANWYTHTLSSSWSLFAFDLSPEWTGQTGSGDTVLINTRPILDVLNPRFVLELEGRDAEEDLFFVSPDVYRGDLHTAYGQVLHFVLSQTTVENQSRFLDGDVFLYGLYSEEPLVTGLPSNPSLEETPYSFKLHERYWRIGNMSGKQPDMVDMVRVLSALDQIKIRGKYTQLVDNSVFLHEVRVTLASDDSALSSNPPAEFVEQCQCPDQYNGQFCESCMLGYRWQDPSMGPFSDCVLCDCNSHSLLPCDIMSGRCSNCTHNTAGDFCEICADGFYGNATIGSSDDCQPCMCPGPAGVNSFAGTCNDQGECQGCSEGHGGLQCEFCLSGFYGVPTDPQNNGGLCSQCFCNLSPHDCNSTTGYCGNCTGNTSGPTCGECQFGYYGNIDNCMECNCNMTGSHGNCSDDGVCDCLPNVIGVKCTQCAPDSWGFESGLGCTSCDCHPAGTVIGQTQCDLVTGQCQCKNSVSGLKCDMCQPGFWNVDAECIPCDCNKNGTDPATCVDGLCSCDQVTGQCSCALPTIAGRTCDQCGRVNEASSEIAEVFVGTFPKCEPCPECFHRWRAVLNEHITSLDGISALLKDILLNYGNIPLQEVDAQLQTIQEELSSVQLALQEGLVQAGNLAALQNQYQEVFNEVISVNDSLAAVLASEAALKESVQALGDFDGNVTIVDTADTVTAKLIREGNLQQQATLDDIFLQANASWVRIQQFYTTCVDASARTASLLSEADGLMTEVDRSAQQRRDTLDGLNDEQQLQEREQNDQRIDEIRGIHLSFDLETPVRDVSTAEGLAFTARNISNGTVGAALQEVDQTTELSSEAGAASTNTSRVQQLVAATQSKSQSYKMLALSVRSNATMAYSDMLDTLLALNGTAESAAEASSLAASTLQYSVVLLETWLPYHEAEAVQAHLRTIEYELGEGERITNKTQLDLESLIRDFSNTETIINEVQTKATEEVGRSSVLLDDISVLLQLSRTTEQCYRDNVMMGQSATEKTQNSYTRLEESDIVITTASARKDDFDSGLSSKSQEISQGALDVEQLAASINTTEQELINIQQQQNLDNLISQYQAQRIEMQRLLSNLNQMETSLDQI</sequence>
<proteinExistence type="predicted"/>